<proteinExistence type="inferred from homology"/>
<dbReference type="InterPro" id="IPR005531">
    <property type="entry name" value="Asp23"/>
</dbReference>
<evidence type="ECO:0000313" key="2">
    <source>
        <dbReference type="EMBL" id="QIQ00963.1"/>
    </source>
</evidence>
<dbReference type="Pfam" id="PF03780">
    <property type="entry name" value="Asp23"/>
    <property type="match status" value="1"/>
</dbReference>
<dbReference type="Proteomes" id="UP000501179">
    <property type="component" value="Chromosome"/>
</dbReference>
<dbReference type="KEGG" id="slia:HA039_00430"/>
<dbReference type="PANTHER" id="PTHR34297:SF3">
    <property type="entry name" value="ALKALINE SHOCK PROTEIN 23"/>
    <property type="match status" value="1"/>
</dbReference>
<dbReference type="AlphaFoldDB" id="A0A6G9GRS8"/>
<gene>
    <name evidence="2" type="ORF">HA039_00430</name>
</gene>
<name>A0A6G9GRS8_9ACTN</name>
<organism evidence="2 3">
    <name type="scientific">Streptomyces liangshanensis</name>
    <dbReference type="NCBI Taxonomy" id="2717324"/>
    <lineage>
        <taxon>Bacteria</taxon>
        <taxon>Bacillati</taxon>
        <taxon>Actinomycetota</taxon>
        <taxon>Actinomycetes</taxon>
        <taxon>Kitasatosporales</taxon>
        <taxon>Streptomycetaceae</taxon>
        <taxon>Streptomyces</taxon>
    </lineage>
</organism>
<keyword evidence="3" id="KW-1185">Reference proteome</keyword>
<reference evidence="2 3" key="1">
    <citation type="submission" date="2020-03" db="EMBL/GenBank/DDBJ databases">
        <title>A novel species.</title>
        <authorList>
            <person name="Gao J."/>
        </authorList>
    </citation>
    <scope>NUCLEOTIDE SEQUENCE [LARGE SCALE GENOMIC DNA]</scope>
    <source>
        <strain evidence="2 3">QMT-12</strain>
    </source>
</reference>
<dbReference type="EMBL" id="CP050177">
    <property type="protein sequence ID" value="QIQ00963.1"/>
    <property type="molecule type" value="Genomic_DNA"/>
</dbReference>
<protein>
    <submittedName>
        <fullName evidence="2">Asp23/Gls24 family envelope stress response protein</fullName>
    </submittedName>
</protein>
<dbReference type="PANTHER" id="PTHR34297">
    <property type="entry name" value="HYPOTHETICAL CYTOSOLIC PROTEIN-RELATED"/>
    <property type="match status" value="1"/>
</dbReference>
<sequence length="145" mass="14959">MAETQSAVTTRHNGARHEVKGNTVIADSVVSTIAGIAARDTGGVYAMGGGMSRTIGAVRDRVAGSEDPTRGVKVEVGEKQAAIDLEIVVEYGTPISQAAGDIRSNVSDAVQGMTGLEVVEANVNVLDVHIPGTDDDEDADNSRVV</sequence>
<evidence type="ECO:0000256" key="1">
    <source>
        <dbReference type="ARBA" id="ARBA00005721"/>
    </source>
</evidence>
<evidence type="ECO:0000313" key="3">
    <source>
        <dbReference type="Proteomes" id="UP000501179"/>
    </source>
</evidence>
<dbReference type="RefSeq" id="WP_167022093.1">
    <property type="nucleotide sequence ID" value="NZ_CP050177.1"/>
</dbReference>
<accession>A0A6G9GRS8</accession>
<comment type="similarity">
    <text evidence="1">Belongs to the asp23 family.</text>
</comment>